<evidence type="ECO:0000256" key="1">
    <source>
        <dbReference type="SAM" id="MobiDB-lite"/>
    </source>
</evidence>
<comment type="caution">
    <text evidence="3">The sequence shown here is derived from an EMBL/GenBank/DDBJ whole genome shotgun (WGS) entry which is preliminary data.</text>
</comment>
<gene>
    <name evidence="3" type="ORF">PG999_012220</name>
</gene>
<dbReference type="EMBL" id="JAQQWP010000009">
    <property type="protein sequence ID" value="KAK8101846.1"/>
    <property type="molecule type" value="Genomic_DNA"/>
</dbReference>
<keyword evidence="4" id="KW-1185">Reference proteome</keyword>
<proteinExistence type="predicted"/>
<evidence type="ECO:0000313" key="3">
    <source>
        <dbReference type="EMBL" id="KAK8101846.1"/>
    </source>
</evidence>
<evidence type="ECO:0000256" key="2">
    <source>
        <dbReference type="SAM" id="Phobius"/>
    </source>
</evidence>
<feature type="transmembrane region" description="Helical" evidence="2">
    <location>
        <begin position="121"/>
        <end position="143"/>
    </location>
</feature>
<dbReference type="AlphaFoldDB" id="A0AAW0QJI1"/>
<accession>A0AAW0QJI1</accession>
<name>A0AAW0QJI1_9PEZI</name>
<sequence length="245" mass="25658">MDAPPTTQHVQHLLETDAVQLASSAYLAVVNRCKSPVARQAFTIAALKVVPGQCCPVGYICAGGNECKPSSTKVTITSAEGTMITNATNQPAAPATTSLVTVVAMPAIPSSSGDTGLPPKYIGAIVAGVVGFILVIALAVWIIRRQLKKLMRAVDKRLDNAAPVKDKFTESGEGAQSGPDHPELHGQPTTTEIWDGQGSVRPNPSYRWEMGGSYDAHGTSELDANEQISKAGQATALPEQGRGTQ</sequence>
<reference evidence="3 4" key="1">
    <citation type="submission" date="2023-01" db="EMBL/GenBank/DDBJ databases">
        <title>Analysis of 21 Apiospora genomes using comparative genomics revels a genus with tremendous synthesis potential of carbohydrate active enzymes and secondary metabolites.</title>
        <authorList>
            <person name="Sorensen T."/>
        </authorList>
    </citation>
    <scope>NUCLEOTIDE SEQUENCE [LARGE SCALE GENOMIC DNA]</scope>
    <source>
        <strain evidence="3 4">CBS 117206</strain>
    </source>
</reference>
<dbReference type="Proteomes" id="UP001392437">
    <property type="component" value="Unassembled WGS sequence"/>
</dbReference>
<keyword evidence="2" id="KW-0812">Transmembrane</keyword>
<evidence type="ECO:0000313" key="4">
    <source>
        <dbReference type="Proteomes" id="UP001392437"/>
    </source>
</evidence>
<protein>
    <submittedName>
        <fullName evidence="3">Uncharacterized protein</fullName>
    </submittedName>
</protein>
<dbReference type="CDD" id="cd12087">
    <property type="entry name" value="TM_EGFR-like"/>
    <property type="match status" value="1"/>
</dbReference>
<feature type="region of interest" description="Disordered" evidence="1">
    <location>
        <begin position="165"/>
        <end position="245"/>
    </location>
</feature>
<organism evidence="3 4">
    <name type="scientific">Apiospora kogelbergensis</name>
    <dbReference type="NCBI Taxonomy" id="1337665"/>
    <lineage>
        <taxon>Eukaryota</taxon>
        <taxon>Fungi</taxon>
        <taxon>Dikarya</taxon>
        <taxon>Ascomycota</taxon>
        <taxon>Pezizomycotina</taxon>
        <taxon>Sordariomycetes</taxon>
        <taxon>Xylariomycetidae</taxon>
        <taxon>Amphisphaeriales</taxon>
        <taxon>Apiosporaceae</taxon>
        <taxon>Apiospora</taxon>
    </lineage>
</organism>
<keyword evidence="2" id="KW-0472">Membrane</keyword>
<keyword evidence="2" id="KW-1133">Transmembrane helix</keyword>